<feature type="non-terminal residue" evidence="6">
    <location>
        <position position="1"/>
    </location>
</feature>
<dbReference type="AlphaFoldDB" id="A0AAD6XFQ2"/>
<keyword evidence="2 5" id="KW-0812">Transmembrane</keyword>
<dbReference type="Pfam" id="PF03142">
    <property type="entry name" value="Chitin_synth_2"/>
    <property type="match status" value="1"/>
</dbReference>
<dbReference type="PANTHER" id="PTHR22914">
    <property type="entry name" value="CHITIN SYNTHASE"/>
    <property type="match status" value="1"/>
</dbReference>
<evidence type="ECO:0000313" key="7">
    <source>
        <dbReference type="Proteomes" id="UP001218188"/>
    </source>
</evidence>
<accession>A0AAD6XFQ2</accession>
<feature type="non-terminal residue" evidence="6">
    <location>
        <position position="84"/>
    </location>
</feature>
<dbReference type="Proteomes" id="UP001218188">
    <property type="component" value="Unassembled WGS sequence"/>
</dbReference>
<keyword evidence="3 5" id="KW-0472">Membrane</keyword>
<dbReference type="GO" id="GO:0030428">
    <property type="term" value="C:cell septum"/>
    <property type="evidence" value="ECO:0007669"/>
    <property type="project" value="TreeGrafter"/>
</dbReference>
<dbReference type="GO" id="GO:0006031">
    <property type="term" value="P:chitin biosynthetic process"/>
    <property type="evidence" value="ECO:0007669"/>
    <property type="project" value="TreeGrafter"/>
</dbReference>
<dbReference type="EMBL" id="JARJCM010000003">
    <property type="protein sequence ID" value="KAJ7046356.1"/>
    <property type="molecule type" value="Genomic_DNA"/>
</dbReference>
<name>A0AAD6XFQ2_9AGAR</name>
<dbReference type="PANTHER" id="PTHR22914:SF45">
    <property type="entry name" value="CHITIN SYNTHASE"/>
    <property type="match status" value="1"/>
</dbReference>
<comment type="caution">
    <text evidence="6">The sequence shown here is derived from an EMBL/GenBank/DDBJ whole genome shotgun (WGS) entry which is preliminary data.</text>
</comment>
<evidence type="ECO:0000256" key="5">
    <source>
        <dbReference type="SAM" id="Phobius"/>
    </source>
</evidence>
<dbReference type="InterPro" id="IPR004835">
    <property type="entry name" value="Chitin_synth"/>
</dbReference>
<sequence length="84" mass="10200">IQALVFVLRRKWDMIGWMSFYILAIPVFLFMLPLYSFWKIDVFYWGQTRVVLGEPAKKMINHDEGKFDPRVILLKSWSDYVRRL</sequence>
<dbReference type="GO" id="GO:0016020">
    <property type="term" value="C:membrane"/>
    <property type="evidence" value="ECO:0007669"/>
    <property type="project" value="UniProtKB-SubCell"/>
</dbReference>
<organism evidence="6 7">
    <name type="scientific">Mycena alexandri</name>
    <dbReference type="NCBI Taxonomy" id="1745969"/>
    <lineage>
        <taxon>Eukaryota</taxon>
        <taxon>Fungi</taxon>
        <taxon>Dikarya</taxon>
        <taxon>Basidiomycota</taxon>
        <taxon>Agaricomycotina</taxon>
        <taxon>Agaricomycetes</taxon>
        <taxon>Agaricomycetidae</taxon>
        <taxon>Agaricales</taxon>
        <taxon>Marasmiineae</taxon>
        <taxon>Mycenaceae</taxon>
        <taxon>Mycena</taxon>
    </lineage>
</organism>
<gene>
    <name evidence="6" type="ORF">C8F04DRAFT_931189</name>
</gene>
<comment type="subcellular location">
    <subcellularLocation>
        <location evidence="1">Membrane</location>
        <topology evidence="1">Multi-pass membrane protein</topology>
    </subcellularLocation>
</comment>
<feature type="transmembrane region" description="Helical" evidence="5">
    <location>
        <begin position="14"/>
        <end position="35"/>
    </location>
</feature>
<proteinExistence type="predicted"/>
<dbReference type="GO" id="GO:0071944">
    <property type="term" value="C:cell periphery"/>
    <property type="evidence" value="ECO:0007669"/>
    <property type="project" value="TreeGrafter"/>
</dbReference>
<evidence type="ECO:0000313" key="6">
    <source>
        <dbReference type="EMBL" id="KAJ7046356.1"/>
    </source>
</evidence>
<protein>
    <submittedName>
        <fullName evidence="6">Chitin synthase-domain-containing protein</fullName>
    </submittedName>
</protein>
<keyword evidence="7" id="KW-1185">Reference proteome</keyword>
<evidence type="ECO:0000256" key="3">
    <source>
        <dbReference type="ARBA" id="ARBA00023136"/>
    </source>
</evidence>
<comment type="catalytic activity">
    <reaction evidence="4">
        <text>[(1-&gt;4)-N-acetyl-beta-D-glucosaminyl](n) + UDP-N-acetyl-alpha-D-glucosamine = [(1-&gt;4)-N-acetyl-beta-D-glucosaminyl](n+1) + UDP + H(+)</text>
        <dbReference type="Rhea" id="RHEA:16637"/>
        <dbReference type="Rhea" id="RHEA-COMP:9593"/>
        <dbReference type="Rhea" id="RHEA-COMP:9595"/>
        <dbReference type="ChEBI" id="CHEBI:15378"/>
        <dbReference type="ChEBI" id="CHEBI:17029"/>
        <dbReference type="ChEBI" id="CHEBI:57705"/>
        <dbReference type="ChEBI" id="CHEBI:58223"/>
        <dbReference type="EC" id="2.4.1.16"/>
    </reaction>
</comment>
<evidence type="ECO:0000256" key="1">
    <source>
        <dbReference type="ARBA" id="ARBA00004141"/>
    </source>
</evidence>
<dbReference type="GO" id="GO:0004100">
    <property type="term" value="F:chitin synthase activity"/>
    <property type="evidence" value="ECO:0007669"/>
    <property type="project" value="UniProtKB-EC"/>
</dbReference>
<reference evidence="6" key="1">
    <citation type="submission" date="2023-03" db="EMBL/GenBank/DDBJ databases">
        <title>Massive genome expansion in bonnet fungi (Mycena s.s.) driven by repeated elements and novel gene families across ecological guilds.</title>
        <authorList>
            <consortium name="Lawrence Berkeley National Laboratory"/>
            <person name="Harder C.B."/>
            <person name="Miyauchi S."/>
            <person name="Viragh M."/>
            <person name="Kuo A."/>
            <person name="Thoen E."/>
            <person name="Andreopoulos B."/>
            <person name="Lu D."/>
            <person name="Skrede I."/>
            <person name="Drula E."/>
            <person name="Henrissat B."/>
            <person name="Morin E."/>
            <person name="Kohler A."/>
            <person name="Barry K."/>
            <person name="LaButti K."/>
            <person name="Morin E."/>
            <person name="Salamov A."/>
            <person name="Lipzen A."/>
            <person name="Mereny Z."/>
            <person name="Hegedus B."/>
            <person name="Baldrian P."/>
            <person name="Stursova M."/>
            <person name="Weitz H."/>
            <person name="Taylor A."/>
            <person name="Grigoriev I.V."/>
            <person name="Nagy L.G."/>
            <person name="Martin F."/>
            <person name="Kauserud H."/>
        </authorList>
    </citation>
    <scope>NUCLEOTIDE SEQUENCE</scope>
    <source>
        <strain evidence="6">CBHHK200</strain>
    </source>
</reference>
<dbReference type="GO" id="GO:0031505">
    <property type="term" value="P:fungal-type cell wall organization"/>
    <property type="evidence" value="ECO:0007669"/>
    <property type="project" value="TreeGrafter"/>
</dbReference>
<evidence type="ECO:0000256" key="2">
    <source>
        <dbReference type="ARBA" id="ARBA00022692"/>
    </source>
</evidence>
<evidence type="ECO:0000256" key="4">
    <source>
        <dbReference type="ARBA" id="ARBA00048014"/>
    </source>
</evidence>
<keyword evidence="5" id="KW-1133">Transmembrane helix</keyword>